<dbReference type="RefSeq" id="WP_130599808.1">
    <property type="nucleotide sequence ID" value="NZ_CP036200.1"/>
</dbReference>
<dbReference type="PANTHER" id="PTHR36930">
    <property type="entry name" value="METAL-SULFUR CLUSTER BIOSYNTHESIS PROTEINS YUAD-RELATED"/>
    <property type="match status" value="1"/>
</dbReference>
<name>A0A411PI56_9GAMM</name>
<organism evidence="2 3">
    <name type="scientific">Shewanella maritima</name>
    <dbReference type="NCBI Taxonomy" id="2520507"/>
    <lineage>
        <taxon>Bacteria</taxon>
        <taxon>Pseudomonadati</taxon>
        <taxon>Pseudomonadota</taxon>
        <taxon>Gammaproteobacteria</taxon>
        <taxon>Alteromonadales</taxon>
        <taxon>Shewanellaceae</taxon>
        <taxon>Shewanella</taxon>
    </lineage>
</organism>
<gene>
    <name evidence="2" type="ORF">EXU30_10410</name>
</gene>
<dbReference type="InterPro" id="IPR052716">
    <property type="entry name" value="MOSC_domain"/>
</dbReference>
<evidence type="ECO:0000313" key="2">
    <source>
        <dbReference type="EMBL" id="QBF83062.1"/>
    </source>
</evidence>
<dbReference type="SUPFAM" id="SSF50800">
    <property type="entry name" value="PK beta-barrel domain-like"/>
    <property type="match status" value="1"/>
</dbReference>
<sequence length="146" mass="15742">MPTLTGIAYKDKKRGPMHELDSVKVTLESGVANDIFGRPGKRQVTLLSSAQWQQACSEIAQDLNWLTRRANLLVDGYQFSAADVGKTVRIGAQLQLEITGETDPCAKMEQAVAGLEAALTPEWRGGVTAKVVNAGEICIKDTVSIL</sequence>
<dbReference type="Proteomes" id="UP000291106">
    <property type="component" value="Chromosome"/>
</dbReference>
<dbReference type="OrthoDB" id="1550913at2"/>
<dbReference type="PROSITE" id="PS51340">
    <property type="entry name" value="MOSC"/>
    <property type="match status" value="1"/>
</dbReference>
<accession>A0A411PI56</accession>
<dbReference type="KEGG" id="smai:EXU30_10410"/>
<dbReference type="InterPro" id="IPR005302">
    <property type="entry name" value="MoCF_Sase_C"/>
</dbReference>
<dbReference type="Gene3D" id="2.40.33.20">
    <property type="entry name" value="PK beta-barrel domain-like"/>
    <property type="match status" value="1"/>
</dbReference>
<dbReference type="AlphaFoldDB" id="A0A411PI56"/>
<proteinExistence type="predicted"/>
<dbReference type="GO" id="GO:0030151">
    <property type="term" value="F:molybdenum ion binding"/>
    <property type="evidence" value="ECO:0007669"/>
    <property type="project" value="InterPro"/>
</dbReference>
<protein>
    <submittedName>
        <fullName evidence="2">MOSC domain-containing protein</fullName>
    </submittedName>
</protein>
<reference evidence="2 3" key="1">
    <citation type="submission" date="2019-02" db="EMBL/GenBank/DDBJ databases">
        <title>Shewanella sp. D4-2 isolated from Dokdo Island.</title>
        <authorList>
            <person name="Baek K."/>
        </authorList>
    </citation>
    <scope>NUCLEOTIDE SEQUENCE [LARGE SCALE GENOMIC DNA]</scope>
    <source>
        <strain evidence="2 3">D4-2</strain>
    </source>
</reference>
<evidence type="ECO:0000259" key="1">
    <source>
        <dbReference type="PROSITE" id="PS51340"/>
    </source>
</evidence>
<dbReference type="EMBL" id="CP036200">
    <property type="protein sequence ID" value="QBF83062.1"/>
    <property type="molecule type" value="Genomic_DNA"/>
</dbReference>
<dbReference type="Pfam" id="PF03473">
    <property type="entry name" value="MOSC"/>
    <property type="match status" value="1"/>
</dbReference>
<dbReference type="GO" id="GO:0003824">
    <property type="term" value="F:catalytic activity"/>
    <property type="evidence" value="ECO:0007669"/>
    <property type="project" value="InterPro"/>
</dbReference>
<feature type="domain" description="MOSC" evidence="1">
    <location>
        <begin position="15"/>
        <end position="146"/>
    </location>
</feature>
<dbReference type="PANTHER" id="PTHR36930:SF1">
    <property type="entry name" value="MOSC DOMAIN-CONTAINING PROTEIN"/>
    <property type="match status" value="1"/>
</dbReference>
<evidence type="ECO:0000313" key="3">
    <source>
        <dbReference type="Proteomes" id="UP000291106"/>
    </source>
</evidence>
<dbReference type="InterPro" id="IPR011037">
    <property type="entry name" value="Pyrv_Knase-like_insert_dom_sf"/>
</dbReference>
<dbReference type="GO" id="GO:0030170">
    <property type="term" value="F:pyridoxal phosphate binding"/>
    <property type="evidence" value="ECO:0007669"/>
    <property type="project" value="InterPro"/>
</dbReference>
<keyword evidence="3" id="KW-1185">Reference proteome</keyword>